<dbReference type="AlphaFoldDB" id="A0A6S6S9W2"/>
<name>A0A6S6S9W2_9BACT</name>
<dbReference type="Gene3D" id="1.10.1070.20">
    <property type="match status" value="1"/>
</dbReference>
<dbReference type="PANTHER" id="PTHR37419">
    <property type="entry name" value="SERINE/THREONINE-PROTEIN KINASE TOXIN HIPA"/>
    <property type="match status" value="1"/>
</dbReference>
<evidence type="ECO:0000313" key="6">
    <source>
        <dbReference type="EMBL" id="CAA6799423.1"/>
    </source>
</evidence>
<gene>
    <name evidence="6" type="ORF">HELGO_WM31491</name>
</gene>
<keyword evidence="3" id="KW-0418">Kinase</keyword>
<dbReference type="InterPro" id="IPR012893">
    <property type="entry name" value="HipA-like_C"/>
</dbReference>
<dbReference type="Pfam" id="PF07804">
    <property type="entry name" value="HipA_C"/>
    <property type="match status" value="1"/>
</dbReference>
<protein>
    <submittedName>
        <fullName evidence="6">HIPA PROTEIN</fullName>
    </submittedName>
</protein>
<keyword evidence="2" id="KW-0808">Transferase</keyword>
<feature type="domain" description="HipA-like C-terminal" evidence="4">
    <location>
        <begin position="157"/>
        <end position="377"/>
    </location>
</feature>
<organism evidence="6">
    <name type="scientific">uncultured Sulfurovum sp</name>
    <dbReference type="NCBI Taxonomy" id="269237"/>
    <lineage>
        <taxon>Bacteria</taxon>
        <taxon>Pseudomonadati</taxon>
        <taxon>Campylobacterota</taxon>
        <taxon>Epsilonproteobacteria</taxon>
        <taxon>Campylobacterales</taxon>
        <taxon>Sulfurovaceae</taxon>
        <taxon>Sulfurovum</taxon>
        <taxon>environmental samples</taxon>
    </lineage>
</organism>
<dbReference type="EMBL" id="CACVAP010000019">
    <property type="protein sequence ID" value="CAA6799423.1"/>
    <property type="molecule type" value="Genomic_DNA"/>
</dbReference>
<dbReference type="InterPro" id="IPR052028">
    <property type="entry name" value="HipA_Ser/Thr_kinase"/>
</dbReference>
<evidence type="ECO:0000259" key="4">
    <source>
        <dbReference type="Pfam" id="PF07804"/>
    </source>
</evidence>
<dbReference type="GO" id="GO:0004674">
    <property type="term" value="F:protein serine/threonine kinase activity"/>
    <property type="evidence" value="ECO:0007669"/>
    <property type="project" value="TreeGrafter"/>
</dbReference>
<evidence type="ECO:0000256" key="3">
    <source>
        <dbReference type="ARBA" id="ARBA00022777"/>
    </source>
</evidence>
<dbReference type="PANTHER" id="PTHR37419:SF8">
    <property type="entry name" value="TOXIN YJJJ"/>
    <property type="match status" value="1"/>
</dbReference>
<evidence type="ECO:0000259" key="5">
    <source>
        <dbReference type="Pfam" id="PF13657"/>
    </source>
</evidence>
<feature type="domain" description="HipA N-terminal subdomain 1" evidence="5">
    <location>
        <begin position="11"/>
        <end position="113"/>
    </location>
</feature>
<proteinExistence type="inferred from homology"/>
<dbReference type="GO" id="GO:0005829">
    <property type="term" value="C:cytosol"/>
    <property type="evidence" value="ECO:0007669"/>
    <property type="project" value="TreeGrafter"/>
</dbReference>
<sequence length="402" mass="45678">MRQIQVFLNHTKKLKVGILLYKERKVFFEYDKDFLKSSFELSPYKLPLKEGLFECKDMTFEGLWGVFNDSLPDGWGRLLLDRHLRKLGINLHEVSVLERLAYVGQFGMGALSYEPQSIREEIGLDKIILDDLAEFSEAILKGKSEELLDELLTLGGSSGGARPKVLIQLDKQREQIIHGSRVLQEGFSHWMVKFASSVDGKEIGAVEYAYSLMARDAGLDMPKTTLLHDKKGAYFACERFDRIGEKRVHMQTVSGLIHSDFRYPSLDYDDLLTLSLHITKSVLEQKKVFRLACFNLFSHNRDDHAKNFSFVMNEKGVWSFSPVYDITFSSGPGGEHSTMYLGEGKNPSSEQLLKLAEKHHIKDGSKIIIEVKRSIEKWKEFAKTAAISKGLTSSIDKVLKGL</sequence>
<evidence type="ECO:0000256" key="1">
    <source>
        <dbReference type="ARBA" id="ARBA00010164"/>
    </source>
</evidence>
<dbReference type="InterPro" id="IPR017508">
    <property type="entry name" value="HipA_N1"/>
</dbReference>
<comment type="similarity">
    <text evidence="1">Belongs to the HipA Ser/Thr kinase family.</text>
</comment>
<dbReference type="Pfam" id="PF13657">
    <property type="entry name" value="Couple_hipA"/>
    <property type="match status" value="1"/>
</dbReference>
<evidence type="ECO:0000256" key="2">
    <source>
        <dbReference type="ARBA" id="ARBA00022679"/>
    </source>
</evidence>
<accession>A0A6S6S9W2</accession>
<reference evidence="6" key="1">
    <citation type="submission" date="2020-01" db="EMBL/GenBank/DDBJ databases">
        <authorList>
            <person name="Meier V. D."/>
            <person name="Meier V D."/>
        </authorList>
    </citation>
    <scope>NUCLEOTIDE SEQUENCE</scope>
    <source>
        <strain evidence="6">HLG_WM_MAG_06</strain>
    </source>
</reference>